<evidence type="ECO:0000313" key="2">
    <source>
        <dbReference type="Proteomes" id="UP001526225"/>
    </source>
</evidence>
<keyword evidence="2" id="KW-1185">Reference proteome</keyword>
<protein>
    <submittedName>
        <fullName evidence="1">DUF3310 domain-containing protein</fullName>
    </submittedName>
</protein>
<dbReference type="InterPro" id="IPR021739">
    <property type="entry name" value="SaV-like"/>
</dbReference>
<sequence>MDKLDIAVQWNGEDEHVETEGGWVVWSTEDGVVGYLTDNQVAYETQLSNGNTMVLRGVVLGESEKVKSIDSVDFESFESIADYPEEFIAWIESIANIKPVFKPETVEDNYDPVTKPAGYQLDSGKELKDVYPDLFGKEATIAGYKQATVKYLMRYRDKNGEQDLNKAIQYIGLIKELEYGNEFN</sequence>
<proteinExistence type="predicted"/>
<reference evidence="1 2" key="1">
    <citation type="submission" date="2022-10" db="EMBL/GenBank/DDBJ databases">
        <title>Weissella fermenti sp. nov., isolated from fermented cabbage.</title>
        <authorList>
            <person name="Lee J.K."/>
            <person name="Baek J.H."/>
            <person name="Choi D.G."/>
            <person name="Kim J.M."/>
            <person name="Jeon C.O."/>
        </authorList>
    </citation>
    <scope>NUCLEOTIDE SEQUENCE [LARGE SCALE GENOMIC DNA]</scope>
    <source>
        <strain evidence="1 2">KACC 18534</strain>
    </source>
</reference>
<organism evidence="1 2">
    <name type="scientific">Weissella ceti</name>
    <dbReference type="NCBI Taxonomy" id="759620"/>
    <lineage>
        <taxon>Bacteria</taxon>
        <taxon>Bacillati</taxon>
        <taxon>Bacillota</taxon>
        <taxon>Bacilli</taxon>
        <taxon>Lactobacillales</taxon>
        <taxon>Lactobacillaceae</taxon>
        <taxon>Weissella</taxon>
    </lineage>
</organism>
<accession>A0ABT3E540</accession>
<name>A0ABT3E540_9LACO</name>
<dbReference type="EMBL" id="JAOZFE010000002">
    <property type="protein sequence ID" value="MCW0953023.1"/>
    <property type="molecule type" value="Genomic_DNA"/>
</dbReference>
<dbReference type="RefSeq" id="WP_213408401.1">
    <property type="nucleotide sequence ID" value="NZ_CP074441.1"/>
</dbReference>
<gene>
    <name evidence="1" type="ORF">OIT44_02915</name>
</gene>
<evidence type="ECO:0000313" key="1">
    <source>
        <dbReference type="EMBL" id="MCW0953023.1"/>
    </source>
</evidence>
<comment type="caution">
    <text evidence="1">The sequence shown here is derived from an EMBL/GenBank/DDBJ whole genome shotgun (WGS) entry which is preliminary data.</text>
</comment>
<dbReference type="Proteomes" id="UP001526225">
    <property type="component" value="Unassembled WGS sequence"/>
</dbReference>
<dbReference type="Pfam" id="PF11753">
    <property type="entry name" value="DUF3310"/>
    <property type="match status" value="1"/>
</dbReference>